<dbReference type="EMBL" id="JAUJYO010000017">
    <property type="protein sequence ID" value="KAK1292968.1"/>
    <property type="molecule type" value="Genomic_DNA"/>
</dbReference>
<keyword evidence="2" id="KW-0677">Repeat</keyword>
<comment type="caution">
    <text evidence="5">The sequence shown here is derived from an EMBL/GenBank/DDBJ whole genome shotgun (WGS) entry which is preliminary data.</text>
</comment>
<gene>
    <name evidence="5" type="ORF">QJS10_CPB17g00690</name>
</gene>
<sequence>MGSIGQRWAEGETVSDEKGVPHRLRPPLMSPSLALNASTNGGFYSVSTADDSVYALAQCFRDVSSSKCFASLPVTHAGCPPL</sequence>
<organism evidence="5 6">
    <name type="scientific">Acorus calamus</name>
    <name type="common">Sweet flag</name>
    <dbReference type="NCBI Taxonomy" id="4465"/>
    <lineage>
        <taxon>Eukaryota</taxon>
        <taxon>Viridiplantae</taxon>
        <taxon>Streptophyta</taxon>
        <taxon>Embryophyta</taxon>
        <taxon>Tracheophyta</taxon>
        <taxon>Spermatophyta</taxon>
        <taxon>Magnoliopsida</taxon>
        <taxon>Liliopsida</taxon>
        <taxon>Acoraceae</taxon>
        <taxon>Acorus</taxon>
    </lineage>
</organism>
<dbReference type="InterPro" id="IPR038408">
    <property type="entry name" value="GNK2_sf"/>
</dbReference>
<name>A0AAV9CX70_ACOCL</name>
<reference evidence="5" key="2">
    <citation type="submission" date="2023-06" db="EMBL/GenBank/DDBJ databases">
        <authorList>
            <person name="Ma L."/>
            <person name="Liu K.-W."/>
            <person name="Li Z."/>
            <person name="Hsiao Y.-Y."/>
            <person name="Qi Y."/>
            <person name="Fu T."/>
            <person name="Tang G."/>
            <person name="Zhang D."/>
            <person name="Sun W.-H."/>
            <person name="Liu D.-K."/>
            <person name="Li Y."/>
            <person name="Chen G.-Z."/>
            <person name="Liu X.-D."/>
            <person name="Liao X.-Y."/>
            <person name="Jiang Y.-T."/>
            <person name="Yu X."/>
            <person name="Hao Y."/>
            <person name="Huang J."/>
            <person name="Zhao X.-W."/>
            <person name="Ke S."/>
            <person name="Chen Y.-Y."/>
            <person name="Wu W.-L."/>
            <person name="Hsu J.-L."/>
            <person name="Lin Y.-F."/>
            <person name="Huang M.-D."/>
            <person name="Li C.-Y."/>
            <person name="Huang L."/>
            <person name="Wang Z.-W."/>
            <person name="Zhao X."/>
            <person name="Zhong W.-Y."/>
            <person name="Peng D.-H."/>
            <person name="Ahmad S."/>
            <person name="Lan S."/>
            <person name="Zhang J.-S."/>
            <person name="Tsai W.-C."/>
            <person name="Van De Peer Y."/>
            <person name="Liu Z.-J."/>
        </authorList>
    </citation>
    <scope>NUCLEOTIDE SEQUENCE</scope>
    <source>
        <strain evidence="5">CP</strain>
        <tissue evidence="5">Leaves</tissue>
    </source>
</reference>
<evidence type="ECO:0000256" key="3">
    <source>
        <dbReference type="SAM" id="MobiDB-lite"/>
    </source>
</evidence>
<feature type="domain" description="Gnk2-homologous" evidence="4">
    <location>
        <begin position="36"/>
        <end position="70"/>
    </location>
</feature>
<feature type="region of interest" description="Disordered" evidence="3">
    <location>
        <begin position="1"/>
        <end position="23"/>
    </location>
</feature>
<keyword evidence="6" id="KW-1185">Reference proteome</keyword>
<protein>
    <recommendedName>
        <fullName evidence="4">Gnk2-homologous domain-containing protein</fullName>
    </recommendedName>
</protein>
<evidence type="ECO:0000313" key="6">
    <source>
        <dbReference type="Proteomes" id="UP001180020"/>
    </source>
</evidence>
<proteinExistence type="predicted"/>
<dbReference type="Proteomes" id="UP001180020">
    <property type="component" value="Unassembled WGS sequence"/>
</dbReference>
<dbReference type="CDD" id="cd23509">
    <property type="entry name" value="Gnk2-like"/>
    <property type="match status" value="1"/>
</dbReference>
<dbReference type="AlphaFoldDB" id="A0AAV9CX70"/>
<dbReference type="InterPro" id="IPR002902">
    <property type="entry name" value="GNK2"/>
</dbReference>
<keyword evidence="1" id="KW-0732">Signal</keyword>
<dbReference type="Pfam" id="PF01657">
    <property type="entry name" value="Stress-antifung"/>
    <property type="match status" value="1"/>
</dbReference>
<evidence type="ECO:0000313" key="5">
    <source>
        <dbReference type="EMBL" id="KAK1292968.1"/>
    </source>
</evidence>
<accession>A0AAV9CX70</accession>
<reference evidence="5" key="1">
    <citation type="journal article" date="2023" name="Nat. Commun.">
        <title>Diploid and tetraploid genomes of Acorus and the evolution of monocots.</title>
        <authorList>
            <person name="Ma L."/>
            <person name="Liu K.W."/>
            <person name="Li Z."/>
            <person name="Hsiao Y.Y."/>
            <person name="Qi Y."/>
            <person name="Fu T."/>
            <person name="Tang G.D."/>
            <person name="Zhang D."/>
            <person name="Sun W.H."/>
            <person name="Liu D.K."/>
            <person name="Li Y."/>
            <person name="Chen G.Z."/>
            <person name="Liu X.D."/>
            <person name="Liao X.Y."/>
            <person name="Jiang Y.T."/>
            <person name="Yu X."/>
            <person name="Hao Y."/>
            <person name="Huang J."/>
            <person name="Zhao X.W."/>
            <person name="Ke S."/>
            <person name="Chen Y.Y."/>
            <person name="Wu W.L."/>
            <person name="Hsu J.L."/>
            <person name="Lin Y.F."/>
            <person name="Huang M.D."/>
            <person name="Li C.Y."/>
            <person name="Huang L."/>
            <person name="Wang Z.W."/>
            <person name="Zhao X."/>
            <person name="Zhong W.Y."/>
            <person name="Peng D.H."/>
            <person name="Ahmad S."/>
            <person name="Lan S."/>
            <person name="Zhang J.S."/>
            <person name="Tsai W.C."/>
            <person name="Van de Peer Y."/>
            <person name="Liu Z.J."/>
        </authorList>
    </citation>
    <scope>NUCLEOTIDE SEQUENCE</scope>
    <source>
        <strain evidence="5">CP</strain>
    </source>
</reference>
<evidence type="ECO:0000256" key="2">
    <source>
        <dbReference type="ARBA" id="ARBA00022737"/>
    </source>
</evidence>
<evidence type="ECO:0000259" key="4">
    <source>
        <dbReference type="Pfam" id="PF01657"/>
    </source>
</evidence>
<evidence type="ECO:0000256" key="1">
    <source>
        <dbReference type="ARBA" id="ARBA00022729"/>
    </source>
</evidence>
<dbReference type="Gene3D" id="3.30.430.20">
    <property type="entry name" value="Gnk2 domain, C-X8-C-X2-C motif"/>
    <property type="match status" value="1"/>
</dbReference>